<organism evidence="2 3">
    <name type="scientific">Nyssa sinensis</name>
    <dbReference type="NCBI Taxonomy" id="561372"/>
    <lineage>
        <taxon>Eukaryota</taxon>
        <taxon>Viridiplantae</taxon>
        <taxon>Streptophyta</taxon>
        <taxon>Embryophyta</taxon>
        <taxon>Tracheophyta</taxon>
        <taxon>Spermatophyta</taxon>
        <taxon>Magnoliopsida</taxon>
        <taxon>eudicotyledons</taxon>
        <taxon>Gunneridae</taxon>
        <taxon>Pentapetalae</taxon>
        <taxon>asterids</taxon>
        <taxon>Cornales</taxon>
        <taxon>Nyssaceae</taxon>
        <taxon>Nyssa</taxon>
    </lineage>
</organism>
<keyword evidence="3" id="KW-1185">Reference proteome</keyword>
<reference evidence="2 3" key="1">
    <citation type="submission" date="2019-09" db="EMBL/GenBank/DDBJ databases">
        <title>A chromosome-level genome assembly of the Chinese tupelo Nyssa sinensis.</title>
        <authorList>
            <person name="Yang X."/>
            <person name="Kang M."/>
            <person name="Yang Y."/>
            <person name="Xiong H."/>
            <person name="Wang M."/>
            <person name="Zhang Z."/>
            <person name="Wang Z."/>
            <person name="Wu H."/>
            <person name="Ma T."/>
            <person name="Liu J."/>
            <person name="Xi Z."/>
        </authorList>
    </citation>
    <scope>NUCLEOTIDE SEQUENCE [LARGE SCALE GENOMIC DNA]</scope>
    <source>
        <strain evidence="2">J267</strain>
        <tissue evidence="2">Leaf</tissue>
    </source>
</reference>
<evidence type="ECO:0000313" key="3">
    <source>
        <dbReference type="Proteomes" id="UP000325577"/>
    </source>
</evidence>
<gene>
    <name evidence="2" type="ORF">F0562_010798</name>
</gene>
<proteinExistence type="predicted"/>
<feature type="region of interest" description="Disordered" evidence="1">
    <location>
        <begin position="110"/>
        <end position="135"/>
    </location>
</feature>
<accession>A0A5J4ZZX2</accession>
<dbReference type="Proteomes" id="UP000325577">
    <property type="component" value="Linkage Group LG4"/>
</dbReference>
<sequence length="135" mass="14627">MTVTERMEKERTVYTKEGAILEERERRVLTEQGLWEELSGGSIRKGGSWRSRLDIDDALGVHGCGSGKVIGVPWRSVVQESTVFGVVAGACRELSASAYLVGSGLGRTIHNPDGRNVTGGAEGEAPWEQLEEKTP</sequence>
<evidence type="ECO:0000313" key="2">
    <source>
        <dbReference type="EMBL" id="KAA8524375.1"/>
    </source>
</evidence>
<protein>
    <submittedName>
        <fullName evidence="2">Uncharacterized protein</fullName>
    </submittedName>
</protein>
<dbReference type="AlphaFoldDB" id="A0A5J4ZZX2"/>
<dbReference type="EMBL" id="CM018047">
    <property type="protein sequence ID" value="KAA8524375.1"/>
    <property type="molecule type" value="Genomic_DNA"/>
</dbReference>
<evidence type="ECO:0000256" key="1">
    <source>
        <dbReference type="SAM" id="MobiDB-lite"/>
    </source>
</evidence>
<name>A0A5J4ZZX2_9ASTE</name>